<comment type="caution">
    <text evidence="4">The sequence shown here is derived from an EMBL/GenBank/DDBJ whole genome shotgun (WGS) entry which is preliminary data.</text>
</comment>
<dbReference type="InterPro" id="IPR002508">
    <property type="entry name" value="MurNAc-LAA_cat"/>
</dbReference>
<feature type="chain" id="PRO_5041249122" evidence="2">
    <location>
        <begin position="28"/>
        <end position="581"/>
    </location>
</feature>
<dbReference type="Proteomes" id="UP001168575">
    <property type="component" value="Unassembled WGS sequence"/>
</dbReference>
<dbReference type="CDD" id="cd02696">
    <property type="entry name" value="MurNAc-LAA"/>
    <property type="match status" value="1"/>
</dbReference>
<dbReference type="PANTHER" id="PTHR30032:SF1">
    <property type="entry name" value="N-ACETYLMURAMOYL-L-ALANINE AMIDASE LYTC"/>
    <property type="match status" value="1"/>
</dbReference>
<dbReference type="SUPFAM" id="SSF53187">
    <property type="entry name" value="Zn-dependent exopeptidases"/>
    <property type="match status" value="1"/>
</dbReference>
<evidence type="ECO:0000259" key="3">
    <source>
        <dbReference type="SMART" id="SM00646"/>
    </source>
</evidence>
<evidence type="ECO:0000313" key="5">
    <source>
        <dbReference type="Proteomes" id="UP001168575"/>
    </source>
</evidence>
<dbReference type="InterPro" id="IPR007253">
    <property type="entry name" value="Cell_wall-bd_2"/>
</dbReference>
<dbReference type="Gene3D" id="3.40.630.40">
    <property type="entry name" value="Zn-dependent exopeptidases"/>
    <property type="match status" value="1"/>
</dbReference>
<dbReference type="GO" id="GO:0009253">
    <property type="term" value="P:peptidoglycan catabolic process"/>
    <property type="evidence" value="ECO:0007669"/>
    <property type="project" value="InterPro"/>
</dbReference>
<feature type="signal peptide" evidence="2">
    <location>
        <begin position="1"/>
        <end position="27"/>
    </location>
</feature>
<name>A0AA43RGK8_9ACTN</name>
<dbReference type="EMBL" id="JAUMVS010000019">
    <property type="protein sequence ID" value="MDO4841458.1"/>
    <property type="molecule type" value="Genomic_DNA"/>
</dbReference>
<reference evidence="4" key="1">
    <citation type="submission" date="2023-07" db="EMBL/GenBank/DDBJ databases">
        <title>Between Cages and Wild: Unraveling the Impact of Captivity on Animal Microbiomes and Antimicrobial Resistance.</title>
        <authorList>
            <person name="Schmartz G.P."/>
            <person name="Rehner J."/>
            <person name="Schuff M.J."/>
            <person name="Becker S.L."/>
            <person name="Kravczyk M."/>
            <person name="Gurevich A."/>
            <person name="Francke R."/>
            <person name="Mueller R."/>
            <person name="Keller V."/>
            <person name="Keller A."/>
        </authorList>
    </citation>
    <scope>NUCLEOTIDE SEQUENCE</scope>
    <source>
        <strain evidence="4">S12M_St_49</strain>
    </source>
</reference>
<protein>
    <submittedName>
        <fullName evidence="4">Cell wall-binding repeat-containing protein</fullName>
    </submittedName>
</protein>
<dbReference type="AlphaFoldDB" id="A0AA43RGK8"/>
<dbReference type="Gene3D" id="3.40.50.12090">
    <property type="match status" value="1"/>
</dbReference>
<evidence type="ECO:0000313" key="4">
    <source>
        <dbReference type="EMBL" id="MDO4841458.1"/>
    </source>
</evidence>
<proteinExistence type="predicted"/>
<evidence type="ECO:0000256" key="1">
    <source>
        <dbReference type="SAM" id="MobiDB-lite"/>
    </source>
</evidence>
<keyword evidence="5" id="KW-1185">Reference proteome</keyword>
<dbReference type="GO" id="GO:0008745">
    <property type="term" value="F:N-acetylmuramoyl-L-alanine amidase activity"/>
    <property type="evidence" value="ECO:0007669"/>
    <property type="project" value="InterPro"/>
</dbReference>
<dbReference type="SMART" id="SM00646">
    <property type="entry name" value="Ami_3"/>
    <property type="match status" value="1"/>
</dbReference>
<dbReference type="PANTHER" id="PTHR30032">
    <property type="entry name" value="N-ACETYLMURAMOYL-L-ALANINE AMIDASE-RELATED"/>
    <property type="match status" value="1"/>
</dbReference>
<evidence type="ECO:0000256" key="2">
    <source>
        <dbReference type="SAM" id="SignalP"/>
    </source>
</evidence>
<accession>A0AA43RGK8</accession>
<organism evidence="4 5">
    <name type="scientific">Phoenicibacter congonensis</name>
    <dbReference type="NCBI Taxonomy" id="1944646"/>
    <lineage>
        <taxon>Bacteria</taxon>
        <taxon>Bacillati</taxon>
        <taxon>Actinomycetota</taxon>
        <taxon>Coriobacteriia</taxon>
        <taxon>Eggerthellales</taxon>
        <taxon>Eggerthellaceae</taxon>
        <taxon>Phoenicibacter</taxon>
    </lineage>
</organism>
<feature type="domain" description="MurNAc-LAA" evidence="3">
    <location>
        <begin position="473"/>
        <end position="579"/>
    </location>
</feature>
<dbReference type="InterPro" id="IPR051922">
    <property type="entry name" value="Bact_Sporulation_Assoc"/>
</dbReference>
<dbReference type="Pfam" id="PF01520">
    <property type="entry name" value="Amidase_3"/>
    <property type="match status" value="1"/>
</dbReference>
<gene>
    <name evidence="4" type="ORF">Q3982_02130</name>
</gene>
<dbReference type="Pfam" id="PF04122">
    <property type="entry name" value="CW_binding_2"/>
    <property type="match status" value="3"/>
</dbReference>
<feature type="region of interest" description="Disordered" evidence="1">
    <location>
        <begin position="46"/>
        <end position="66"/>
    </location>
</feature>
<keyword evidence="2" id="KW-0732">Signal</keyword>
<sequence length="581" mass="60754">MKKVTSGISLLLSCALCLSALPAAAFATVEDNATALSDEEASAYLEQGSDATASGDEESVSLASSSSAQSKKTNDVISSSVDVYAYSGSDMFETAAMEAKDAYPSGSTSAIIAGPGGAWVDSLAAAGLASAKGPILFAGDGYLPDATLDALNSLEVKSVVIVGGEAAVSPAVATSLENNGIAVETRLAGSDCFATQMAIFNYGVENNVWCSDYVFVATYSYFADALSASPMAYSAKAPIFLVDKDGNFNEEQKKVLLEQTKKGNFKNPVAFGGTTVVSETTLGFLDSIALFAGGSSSATRLSGDDMFGTSLAAANWAVSTLGFSWNSPSVATGYSPYDSLAGATLAGTLKSPLLLAGNSNFTTIDAAANNASSIKELRFLGGEACITMRERMEIADKIGFPWAAIPDFKVYVDAGHGWNDTNNGAWASGAVGCGYYEADLTKELADKVAFILKDVYGVDVYLNDDGGWYALRHAEAISQGCDALVSIHFNAGGGTGTESLIHEYNASWLSPSWQDSIHTSLIEGTGLRDRGEKSQEVAILGGYLPATLLEICFIDNEDDMSQYQSRKDFIAHKIAEGIVTR</sequence>